<accession>A0ABR1X7X9</accession>
<reference evidence="5 6" key="1">
    <citation type="submission" date="2023-01" db="EMBL/GenBank/DDBJ databases">
        <title>Analysis of 21 Apiospora genomes using comparative genomics revels a genus with tremendous synthesis potential of carbohydrate active enzymes and secondary metabolites.</title>
        <authorList>
            <person name="Sorensen T."/>
        </authorList>
    </citation>
    <scope>NUCLEOTIDE SEQUENCE [LARGE SCALE GENOMIC DNA]</scope>
    <source>
        <strain evidence="5 6">CBS 114990</strain>
    </source>
</reference>
<protein>
    <submittedName>
        <fullName evidence="5">Uncharacterized protein</fullName>
    </submittedName>
</protein>
<dbReference type="RefSeq" id="XP_066673529.1">
    <property type="nucleotide sequence ID" value="XM_066806233.1"/>
</dbReference>
<dbReference type="InterPro" id="IPR033749">
    <property type="entry name" value="Polyprenyl_synt_CS"/>
</dbReference>
<dbReference type="Proteomes" id="UP001433268">
    <property type="component" value="Unassembled WGS sequence"/>
</dbReference>
<comment type="caution">
    <text evidence="5">The sequence shown here is derived from an EMBL/GenBank/DDBJ whole genome shotgun (WGS) entry which is preliminary data.</text>
</comment>
<dbReference type="InterPro" id="IPR008949">
    <property type="entry name" value="Isoprenoid_synthase_dom_sf"/>
</dbReference>
<keyword evidence="3" id="KW-0460">Magnesium</keyword>
<dbReference type="Gene3D" id="1.10.600.10">
    <property type="entry name" value="Farnesyl Diphosphate Synthase"/>
    <property type="match status" value="2"/>
</dbReference>
<evidence type="ECO:0000256" key="1">
    <source>
        <dbReference type="ARBA" id="ARBA00022679"/>
    </source>
</evidence>
<dbReference type="Pfam" id="PF19086">
    <property type="entry name" value="Terpene_syn_C_2"/>
    <property type="match status" value="1"/>
</dbReference>
<keyword evidence="1" id="KW-0808">Transferase</keyword>
<organism evidence="5 6">
    <name type="scientific">Apiospora hydei</name>
    <dbReference type="NCBI Taxonomy" id="1337664"/>
    <lineage>
        <taxon>Eukaryota</taxon>
        <taxon>Fungi</taxon>
        <taxon>Dikarya</taxon>
        <taxon>Ascomycota</taxon>
        <taxon>Pezizomycotina</taxon>
        <taxon>Sordariomycetes</taxon>
        <taxon>Xylariomycetidae</taxon>
        <taxon>Amphisphaeriales</taxon>
        <taxon>Apiosporaceae</taxon>
        <taxon>Apiospora</taxon>
    </lineage>
</organism>
<name>A0ABR1X7X9_9PEZI</name>
<proteinExistence type="predicted"/>
<evidence type="ECO:0000256" key="2">
    <source>
        <dbReference type="ARBA" id="ARBA00022723"/>
    </source>
</evidence>
<keyword evidence="2" id="KW-0479">Metal-binding</keyword>
<feature type="compositionally biased region" description="Basic and acidic residues" evidence="4">
    <location>
        <begin position="486"/>
        <end position="511"/>
    </location>
</feature>
<dbReference type="GeneID" id="92039293"/>
<dbReference type="PROSITE" id="PS00444">
    <property type="entry name" value="POLYPRENYL_SYNTHASE_2"/>
    <property type="match status" value="1"/>
</dbReference>
<evidence type="ECO:0000256" key="4">
    <source>
        <dbReference type="SAM" id="MobiDB-lite"/>
    </source>
</evidence>
<dbReference type="EMBL" id="JAQQWN010000003">
    <property type="protein sequence ID" value="KAK8091557.1"/>
    <property type="molecule type" value="Genomic_DNA"/>
</dbReference>
<evidence type="ECO:0000256" key="3">
    <source>
        <dbReference type="ARBA" id="ARBA00022842"/>
    </source>
</evidence>
<evidence type="ECO:0000313" key="6">
    <source>
        <dbReference type="Proteomes" id="UP001433268"/>
    </source>
</evidence>
<keyword evidence="6" id="KW-1185">Reference proteome</keyword>
<dbReference type="SUPFAM" id="SSF48576">
    <property type="entry name" value="Terpenoid synthases"/>
    <property type="match status" value="2"/>
</dbReference>
<dbReference type="InterPro" id="IPR000092">
    <property type="entry name" value="Polyprenyl_synt"/>
</dbReference>
<feature type="region of interest" description="Disordered" evidence="4">
    <location>
        <begin position="479"/>
        <end position="511"/>
    </location>
</feature>
<sequence>MDYRFSHLIGPSSYDNQGLSNGIPLRCHRNSDVEEAGTLRLRRDWIKNLGSLPSSSKGGNLGPIYPFISVVIPECLPDRLEIASYLNKFGFLHDDLIDTATMEKVVDLNKGIMESVEEWLGNAKFVDEGPGEGRILQGIVAEMVAIDAPRAVDFMNWYKMDLDVPRDRTTFADFGDYLDFRVVDMGALVLTGLMTFGLALTIPPQEKDTCWRLTRPVWVAMGLTNDVQPWAKEVKAFQATDKTCMPNGVWIIMKRDSVDVGEAKLRVLQVVKSAVAEYTELIRNIHKRVDLSQDSRLLLEAAQYMISGNVAWGTTCPRYHAEQSLTKYQLARMENGWPDPMALFASSLGSKTPHTNSPASAVDGTAQDTNDVKGAHNGANELQNMYMGQSHDIYWSSGMAQPSTEEYLKMVDYSKYATLSTTPRTQMKPETGGLFRILASLMSSKLSDPKFAAPGPMMDISTLLGRYFQVRDDYMNLSSSATAKGSRPEVDSEARESAVHARRVEGDAGPY</sequence>
<gene>
    <name evidence="5" type="ORF">PG997_001918</name>
</gene>
<dbReference type="Pfam" id="PF00348">
    <property type="entry name" value="polyprenyl_synt"/>
    <property type="match status" value="1"/>
</dbReference>
<evidence type="ECO:0000313" key="5">
    <source>
        <dbReference type="EMBL" id="KAK8091557.1"/>
    </source>
</evidence>